<proteinExistence type="predicted"/>
<dbReference type="PANTHER" id="PTHR28072:SF1">
    <property type="entry name" value="CRUCIFORM CUTTING ENDONUCLEASE 1, MITOCHONDRIAL-RELATED"/>
    <property type="match status" value="1"/>
</dbReference>
<sequence length="328" mass="35979">MVQSAAKLVQSLNSAQLKKLAIACGVASSGTKTVLAQRLEATAQALAQNKSVSASDKGILSIDMGIRNLAFAYLVAPASRARNKRSLVGVNAPVPNVDVKLWNRMVLADPQLGQEAHVEEARWSPSYMADMTLDLVQNVLLGPENPPAYILIERQRFRSGGGSAVQEWTLRVNTFEAMLYSTLRTLKSCGRWSGQVIPISPQRVGPFWLEGAAHTELSKPVSSKSELGKVTKAKQKKAKIDLVGNWLQDGKIVPSGQAQVTATSYLERWNGKRTRKSRDETESVQERLQKLDDLADSLLQGLAWIKWQDNIRLLDKDGPEALLEEAAP</sequence>
<evidence type="ECO:0000259" key="1">
    <source>
        <dbReference type="Pfam" id="PF09159"/>
    </source>
</evidence>
<name>W3WYG0_PESFW</name>
<gene>
    <name evidence="2" type="ORF">PFICI_08766</name>
</gene>
<dbReference type="OrthoDB" id="5552842at2759"/>
<dbReference type="SUPFAM" id="SSF53098">
    <property type="entry name" value="Ribonuclease H-like"/>
    <property type="match status" value="1"/>
</dbReference>
<dbReference type="GeneID" id="19273779"/>
<dbReference type="HOGENOM" id="CLU_042191_0_0_1"/>
<dbReference type="GO" id="GO:0005739">
    <property type="term" value="C:mitochondrion"/>
    <property type="evidence" value="ECO:0007669"/>
    <property type="project" value="TreeGrafter"/>
</dbReference>
<evidence type="ECO:0000313" key="3">
    <source>
        <dbReference type="Proteomes" id="UP000030651"/>
    </source>
</evidence>
<dbReference type="InParanoid" id="W3WYG0"/>
<keyword evidence="3" id="KW-1185">Reference proteome</keyword>
<dbReference type="AlphaFoldDB" id="W3WYG0"/>
<dbReference type="Pfam" id="PF09159">
    <property type="entry name" value="Ydc2-catalyt"/>
    <property type="match status" value="1"/>
</dbReference>
<dbReference type="InterPro" id="IPR039197">
    <property type="entry name" value="Mrs1/Cce1"/>
</dbReference>
<dbReference type="eggNOG" id="ENOG502S4DK">
    <property type="taxonomic scope" value="Eukaryota"/>
</dbReference>
<dbReference type="RefSeq" id="XP_007835538.1">
    <property type="nucleotide sequence ID" value="XM_007837347.1"/>
</dbReference>
<dbReference type="Proteomes" id="UP000030651">
    <property type="component" value="Unassembled WGS sequence"/>
</dbReference>
<dbReference type="GO" id="GO:0000403">
    <property type="term" value="F:Y-form DNA binding"/>
    <property type="evidence" value="ECO:0007669"/>
    <property type="project" value="TreeGrafter"/>
</dbReference>
<dbReference type="PANTHER" id="PTHR28072">
    <property type="entry name" value="CRUCIFORM CUTTING ENDONUCLEASE 1, MITOCHONDRIAL-RELATED"/>
    <property type="match status" value="1"/>
</dbReference>
<dbReference type="EMBL" id="KI912114">
    <property type="protein sequence ID" value="ETS78913.1"/>
    <property type="molecule type" value="Genomic_DNA"/>
</dbReference>
<dbReference type="InterPro" id="IPR012337">
    <property type="entry name" value="RNaseH-like_sf"/>
</dbReference>
<feature type="domain" description="Mitochondrial resolvase Ydc2 catalytic" evidence="1">
    <location>
        <begin position="59"/>
        <end position="310"/>
    </location>
</feature>
<dbReference type="FunCoup" id="W3WYG0">
    <property type="interactions" value="20"/>
</dbReference>
<reference evidence="3" key="1">
    <citation type="journal article" date="2015" name="BMC Genomics">
        <title>Genomic and transcriptomic analysis of the endophytic fungus Pestalotiopsis fici reveals its lifestyle and high potential for synthesis of natural products.</title>
        <authorList>
            <person name="Wang X."/>
            <person name="Zhang X."/>
            <person name="Liu L."/>
            <person name="Xiang M."/>
            <person name="Wang W."/>
            <person name="Sun X."/>
            <person name="Che Y."/>
            <person name="Guo L."/>
            <person name="Liu G."/>
            <person name="Guo L."/>
            <person name="Wang C."/>
            <person name="Yin W.B."/>
            <person name="Stadler M."/>
            <person name="Zhang X."/>
            <person name="Liu X."/>
        </authorList>
    </citation>
    <scope>NUCLEOTIDE SEQUENCE [LARGE SCALE GENOMIC DNA]</scope>
    <source>
        <strain evidence="3">W106-1 / CGMCC3.15140</strain>
    </source>
</reference>
<dbReference type="GO" id="GO:0070336">
    <property type="term" value="F:flap-structured DNA binding"/>
    <property type="evidence" value="ECO:0007669"/>
    <property type="project" value="TreeGrafter"/>
</dbReference>
<dbReference type="OMA" id="GITWLEW"/>
<dbReference type="GO" id="GO:0004520">
    <property type="term" value="F:DNA endonuclease activity"/>
    <property type="evidence" value="ECO:0007669"/>
    <property type="project" value="TreeGrafter"/>
</dbReference>
<dbReference type="KEGG" id="pfy:PFICI_08766"/>
<dbReference type="GO" id="GO:0000402">
    <property type="term" value="F:crossed form four-way junction DNA binding"/>
    <property type="evidence" value="ECO:0007669"/>
    <property type="project" value="TreeGrafter"/>
</dbReference>
<protein>
    <recommendedName>
        <fullName evidence="1">Mitochondrial resolvase Ydc2 catalytic domain-containing protein</fullName>
    </recommendedName>
</protein>
<accession>W3WYG0</accession>
<dbReference type="Gene3D" id="3.30.420.10">
    <property type="entry name" value="Ribonuclease H-like superfamily/Ribonuclease H"/>
    <property type="match status" value="1"/>
</dbReference>
<organism evidence="2 3">
    <name type="scientific">Pestalotiopsis fici (strain W106-1 / CGMCC3.15140)</name>
    <dbReference type="NCBI Taxonomy" id="1229662"/>
    <lineage>
        <taxon>Eukaryota</taxon>
        <taxon>Fungi</taxon>
        <taxon>Dikarya</taxon>
        <taxon>Ascomycota</taxon>
        <taxon>Pezizomycotina</taxon>
        <taxon>Sordariomycetes</taxon>
        <taxon>Xylariomycetidae</taxon>
        <taxon>Amphisphaeriales</taxon>
        <taxon>Sporocadaceae</taxon>
        <taxon>Pestalotiopsis</taxon>
    </lineage>
</organism>
<evidence type="ECO:0000313" key="2">
    <source>
        <dbReference type="EMBL" id="ETS78913.1"/>
    </source>
</evidence>
<dbReference type="CDD" id="cd16963">
    <property type="entry name" value="CCE1"/>
    <property type="match status" value="1"/>
</dbReference>
<dbReference type="InterPro" id="IPR015242">
    <property type="entry name" value="Ydc2_cat"/>
</dbReference>
<dbReference type="InterPro" id="IPR036397">
    <property type="entry name" value="RNaseH_sf"/>
</dbReference>